<dbReference type="Pfam" id="PF06510">
    <property type="entry name" value="DUF1102"/>
    <property type="match status" value="1"/>
</dbReference>
<dbReference type="STRING" id="693661.Arcve_1427"/>
<dbReference type="Proteomes" id="UP000008136">
    <property type="component" value="Chromosome"/>
</dbReference>
<dbReference type="AlphaFoldDB" id="F2KNV3"/>
<dbReference type="GeneID" id="10394550"/>
<dbReference type="KEGG" id="ave:Arcve_1427"/>
<reference evidence="1 2" key="1">
    <citation type="submission" date="2011-03" db="EMBL/GenBank/DDBJ databases">
        <title>The complete genome of Archaeoglobus veneficus SNP6.</title>
        <authorList>
            <consortium name="US DOE Joint Genome Institute (JGI-PGF)"/>
            <person name="Lucas S."/>
            <person name="Copeland A."/>
            <person name="Lapidus A."/>
            <person name="Bruce D."/>
            <person name="Goodwin L."/>
            <person name="Pitluck S."/>
            <person name="Kyrpides N."/>
            <person name="Mavromatis K."/>
            <person name="Pagani I."/>
            <person name="Ivanova N."/>
            <person name="Mikhailova N."/>
            <person name="Lu M."/>
            <person name="Detter J.C."/>
            <person name="Tapia R."/>
            <person name="Han C."/>
            <person name="Land M."/>
            <person name="Hauser L."/>
            <person name="Markowitz V."/>
            <person name="Cheng J.-F."/>
            <person name="Hugenholtz P."/>
            <person name="Woyke T."/>
            <person name="Wu D."/>
            <person name="Spring S."/>
            <person name="Brambilla E."/>
            <person name="Klenk H.-P."/>
            <person name="Eisen J.A."/>
        </authorList>
    </citation>
    <scope>NUCLEOTIDE SEQUENCE [LARGE SCALE GENOMIC DNA]</scope>
    <source>
        <strain>SNP6</strain>
    </source>
</reference>
<sequence>MLKRYGGIILLAVATLFAMGVGADFASYNADRSVHVAVVADDQELINLNPKQPYAYIDNETGKLVIDISDSNPNWQDGFGEGISPDAKYAFDCMFEISNDLWENVTINVTISSDNQFIQLYRDKSDEASSSINFEIDPGQSACVGMSFNGAGKEPGEILEGTITVRAEAVE</sequence>
<dbReference type="OrthoDB" id="49885at2157"/>
<gene>
    <name evidence="1" type="ordered locus">Arcve_1427</name>
</gene>
<name>F2KNV3_ARCVS</name>
<evidence type="ECO:0000313" key="1">
    <source>
        <dbReference type="EMBL" id="AEA47430.1"/>
    </source>
</evidence>
<dbReference type="RefSeq" id="WP_013684091.1">
    <property type="nucleotide sequence ID" value="NC_015320.1"/>
</dbReference>
<evidence type="ECO:0000313" key="2">
    <source>
        <dbReference type="Proteomes" id="UP000008136"/>
    </source>
</evidence>
<accession>F2KNV3</accession>
<keyword evidence="2" id="KW-1185">Reference proteome</keyword>
<evidence type="ECO:0008006" key="3">
    <source>
        <dbReference type="Google" id="ProtNLM"/>
    </source>
</evidence>
<dbReference type="eggNOG" id="arCOG02697">
    <property type="taxonomic scope" value="Archaea"/>
</dbReference>
<organism evidence="1 2">
    <name type="scientific">Archaeoglobus veneficus (strain DSM 11195 / SNP6)</name>
    <dbReference type="NCBI Taxonomy" id="693661"/>
    <lineage>
        <taxon>Archaea</taxon>
        <taxon>Methanobacteriati</taxon>
        <taxon>Methanobacteriota</taxon>
        <taxon>Archaeoglobi</taxon>
        <taxon>Archaeoglobales</taxon>
        <taxon>Archaeoglobaceae</taxon>
        <taxon>Archaeoglobus</taxon>
    </lineage>
</organism>
<dbReference type="EMBL" id="CP002588">
    <property type="protein sequence ID" value="AEA47430.1"/>
    <property type="molecule type" value="Genomic_DNA"/>
</dbReference>
<proteinExistence type="predicted"/>
<dbReference type="InterPro" id="IPR009482">
    <property type="entry name" value="DUF1102"/>
</dbReference>
<dbReference type="HOGENOM" id="CLU_116585_0_0_2"/>
<protein>
    <recommendedName>
        <fullName evidence="3">DUF1102 domain-containing protein</fullName>
    </recommendedName>
</protein>